<dbReference type="AlphaFoldDB" id="A0A450WG73"/>
<evidence type="ECO:0000313" key="1">
    <source>
        <dbReference type="EMBL" id="VFK16005.1"/>
    </source>
</evidence>
<protein>
    <submittedName>
        <fullName evidence="1">Uncharacterized protein</fullName>
    </submittedName>
</protein>
<organism evidence="1">
    <name type="scientific">Candidatus Kentrum sp. LPFa</name>
    <dbReference type="NCBI Taxonomy" id="2126335"/>
    <lineage>
        <taxon>Bacteria</taxon>
        <taxon>Pseudomonadati</taxon>
        <taxon>Pseudomonadota</taxon>
        <taxon>Gammaproteobacteria</taxon>
        <taxon>Candidatus Kentrum</taxon>
    </lineage>
</organism>
<gene>
    <name evidence="1" type="ORF">BECKLPF1236B_GA0070989_108714</name>
</gene>
<sequence>MGNVKITENPPYFDDEEKEMIEEFERSLDGGMLVSHLTPARRAELEVSARHAIDLMERGNNRTWQRKVA</sequence>
<proteinExistence type="predicted"/>
<accession>A0A450WG73</accession>
<dbReference type="EMBL" id="CAADFK010000087">
    <property type="protein sequence ID" value="VFK16005.1"/>
    <property type="molecule type" value="Genomic_DNA"/>
</dbReference>
<reference evidence="1" key="1">
    <citation type="submission" date="2019-02" db="EMBL/GenBank/DDBJ databases">
        <authorList>
            <person name="Gruber-Vodicka R. H."/>
            <person name="Seah K. B. B."/>
        </authorList>
    </citation>
    <scope>NUCLEOTIDE SEQUENCE</scope>
    <source>
        <strain evidence="1">BECK_S313</strain>
    </source>
</reference>
<name>A0A450WG73_9GAMM</name>